<sequence length="630" mass="70573">MSRDRRTGILPQFRPLRHAIDDVHACVQDLEAASGIPVDTAFSVSDVAVDSAARLASYDVLVADCQTNLTNLLRLRADTAAMRNATLPPISLLPPEILRDVFLDVVIMGHWAGRRQGRRRASVVISHTCSLWRAIALDHPALWSYINLWQTSQRLTKLFAERCEGLPLKITGFDSDEQYVRSDVSFYALTELLDRTTDLSVLASDQLSAWFFSEPVDFEPCSDLESFSLQYRCADDHGGSSEPRERILYRNLFGGEDLPNLRHLSLIGYRFPWEQGRYAGLRSLRIDDVPLAATSRKDKDFSWVIRESPLLECLELGSWGKGEQETLRPRQLRALNPDHAGQISLPFLHTIKFHMHISLARWLLSLVDAPSLEVFHVQPFGAPDQMLGIGDLLTLHPGLDVSKVLASLHKIEIGVLVERQKADIRLSGYSGLDEMTLCLRWSENGLAMNSLSAVLQAMQSHEELSQVQTLALGSYLDEFTLMCHTPDFSTPILQPEWPALPLIVRKLPSVTSLALHGGAHLCVTADRHYDSIMGSTERLPAIDKLAVEGDLHYGHAQRLGTWWLTLPSLCCLDLSAYMVIPDIDVKAPALIPCLPQDDESVSVILPGPGTDTTFLRGKRYEFRRRQRHKA</sequence>
<protein>
    <recommendedName>
        <fullName evidence="3">F-box domain-containing protein</fullName>
    </recommendedName>
</protein>
<dbReference type="Proteomes" id="UP000703269">
    <property type="component" value="Unassembled WGS sequence"/>
</dbReference>
<comment type="caution">
    <text evidence="1">The sequence shown here is derived from an EMBL/GenBank/DDBJ whole genome shotgun (WGS) entry which is preliminary data.</text>
</comment>
<evidence type="ECO:0000313" key="2">
    <source>
        <dbReference type="Proteomes" id="UP000703269"/>
    </source>
</evidence>
<dbReference type="OrthoDB" id="3145920at2759"/>
<dbReference type="AlphaFoldDB" id="A0A9P3LAE6"/>
<keyword evidence="2" id="KW-1185">Reference proteome</keyword>
<organism evidence="1 2">
    <name type="scientific">Phanerochaete sordida</name>
    <dbReference type="NCBI Taxonomy" id="48140"/>
    <lineage>
        <taxon>Eukaryota</taxon>
        <taxon>Fungi</taxon>
        <taxon>Dikarya</taxon>
        <taxon>Basidiomycota</taxon>
        <taxon>Agaricomycotina</taxon>
        <taxon>Agaricomycetes</taxon>
        <taxon>Polyporales</taxon>
        <taxon>Phanerochaetaceae</taxon>
        <taxon>Phanerochaete</taxon>
    </lineage>
</organism>
<dbReference type="EMBL" id="BPQB01000009">
    <property type="protein sequence ID" value="GJE88316.1"/>
    <property type="molecule type" value="Genomic_DNA"/>
</dbReference>
<name>A0A9P3LAE6_9APHY</name>
<proteinExistence type="predicted"/>
<evidence type="ECO:0000313" key="1">
    <source>
        <dbReference type="EMBL" id="GJE88316.1"/>
    </source>
</evidence>
<reference evidence="1 2" key="1">
    <citation type="submission" date="2021-08" db="EMBL/GenBank/DDBJ databases">
        <title>Draft Genome Sequence of Phanerochaete sordida strain YK-624.</title>
        <authorList>
            <person name="Mori T."/>
            <person name="Dohra H."/>
            <person name="Suzuki T."/>
            <person name="Kawagishi H."/>
            <person name="Hirai H."/>
        </authorList>
    </citation>
    <scope>NUCLEOTIDE SEQUENCE [LARGE SCALE GENOMIC DNA]</scope>
    <source>
        <strain evidence="1 2">YK-624</strain>
    </source>
</reference>
<evidence type="ECO:0008006" key="3">
    <source>
        <dbReference type="Google" id="ProtNLM"/>
    </source>
</evidence>
<accession>A0A9P3LAE6</accession>
<gene>
    <name evidence="1" type="ORF">PsYK624_043990</name>
</gene>